<evidence type="ECO:0000313" key="4">
    <source>
        <dbReference type="Proteomes" id="UP000830583"/>
    </source>
</evidence>
<accession>A0ABY4KIG1</accession>
<dbReference type="Gene3D" id="3.30.70.1060">
    <property type="entry name" value="Dimeric alpha+beta barrel"/>
    <property type="match status" value="1"/>
</dbReference>
<name>A0ABY4KIG1_9FLAO</name>
<dbReference type="InterPro" id="IPR011008">
    <property type="entry name" value="Dimeric_a/b-barrel"/>
</dbReference>
<evidence type="ECO:0000259" key="2">
    <source>
        <dbReference type="Pfam" id="PF03795"/>
    </source>
</evidence>
<organism evidence="3 4">
    <name type="scientific">Flavobacterium azooxidireducens</name>
    <dbReference type="NCBI Taxonomy" id="1871076"/>
    <lineage>
        <taxon>Bacteria</taxon>
        <taxon>Pseudomonadati</taxon>
        <taxon>Bacteroidota</taxon>
        <taxon>Flavobacteriia</taxon>
        <taxon>Flavobacteriales</taxon>
        <taxon>Flavobacteriaceae</taxon>
        <taxon>Flavobacterium</taxon>
    </lineage>
</organism>
<dbReference type="Proteomes" id="UP000830583">
    <property type="component" value="Chromosome"/>
</dbReference>
<dbReference type="InterPro" id="IPR005545">
    <property type="entry name" value="YCII"/>
</dbReference>
<protein>
    <submittedName>
        <fullName evidence="3">YciI family protein</fullName>
    </submittedName>
</protein>
<dbReference type="PROSITE" id="PS51257">
    <property type="entry name" value="PROKAR_LIPOPROTEIN"/>
    <property type="match status" value="1"/>
</dbReference>
<dbReference type="EMBL" id="CP096205">
    <property type="protein sequence ID" value="UPQ80631.1"/>
    <property type="molecule type" value="Genomic_DNA"/>
</dbReference>
<reference evidence="3" key="1">
    <citation type="submission" date="2022-04" db="EMBL/GenBank/DDBJ databases">
        <title>Consumption of N2O by Flavobacterium azooxidireducens sp. nov. isolated from Decomposing Leaf Litter of Phragmites australis (Cav.).</title>
        <authorList>
            <person name="Behrendt U."/>
            <person name="Spanner T."/>
            <person name="Augustin J."/>
            <person name="Horn M.A."/>
            <person name="Kolb S."/>
            <person name="Ulrich A."/>
        </authorList>
    </citation>
    <scope>NUCLEOTIDE SEQUENCE</scope>
    <source>
        <strain evidence="3">IGB 4-14</strain>
    </source>
</reference>
<dbReference type="SUPFAM" id="SSF54909">
    <property type="entry name" value="Dimeric alpha+beta barrel"/>
    <property type="match status" value="1"/>
</dbReference>
<evidence type="ECO:0000256" key="1">
    <source>
        <dbReference type="ARBA" id="ARBA00007689"/>
    </source>
</evidence>
<proteinExistence type="inferred from homology"/>
<gene>
    <name evidence="3" type="ORF">M0M57_07265</name>
</gene>
<dbReference type="RefSeq" id="WP_248436521.1">
    <property type="nucleotide sequence ID" value="NZ_CP096205.1"/>
</dbReference>
<feature type="domain" description="YCII-related" evidence="2">
    <location>
        <begin position="57"/>
        <end position="138"/>
    </location>
</feature>
<comment type="similarity">
    <text evidence="1">Belongs to the YciI family.</text>
</comment>
<keyword evidence="4" id="KW-1185">Reference proteome</keyword>
<evidence type="ECO:0000313" key="3">
    <source>
        <dbReference type="EMBL" id="UPQ80631.1"/>
    </source>
</evidence>
<sequence length="150" mass="16777">MKKSSLVLLLGTIFACNSTKTDTAKVVTSQKEIVKTNHETFSYQSGDTTYVMQKYFLVLLKKRKNRNHSKEEAAELQKQHMAHIGWLDKTGKISIAGPSDNHETVAGFLLFHTETMKEADSLANLDPAVKAGRLEVETLPWWAAKGSKLK</sequence>
<dbReference type="Pfam" id="PF03795">
    <property type="entry name" value="YCII"/>
    <property type="match status" value="1"/>
</dbReference>